<protein>
    <submittedName>
        <fullName evidence="1">Uncharacterized protein</fullName>
    </submittedName>
</protein>
<organism evidence="1 2">
    <name type="scientific">Gossypium davidsonii</name>
    <name type="common">Davidson's cotton</name>
    <name type="synonym">Gossypium klotzschianum subsp. davidsonii</name>
    <dbReference type="NCBI Taxonomy" id="34287"/>
    <lineage>
        <taxon>Eukaryota</taxon>
        <taxon>Viridiplantae</taxon>
        <taxon>Streptophyta</taxon>
        <taxon>Embryophyta</taxon>
        <taxon>Tracheophyta</taxon>
        <taxon>Spermatophyta</taxon>
        <taxon>Magnoliopsida</taxon>
        <taxon>eudicotyledons</taxon>
        <taxon>Gunneridae</taxon>
        <taxon>Pentapetalae</taxon>
        <taxon>rosids</taxon>
        <taxon>malvids</taxon>
        <taxon>Malvales</taxon>
        <taxon>Malvaceae</taxon>
        <taxon>Malvoideae</taxon>
        <taxon>Gossypium</taxon>
    </lineage>
</organism>
<comment type="caution">
    <text evidence="1">The sequence shown here is derived from an EMBL/GenBank/DDBJ whole genome shotgun (WGS) entry which is preliminary data.</text>
</comment>
<proteinExistence type="predicted"/>
<evidence type="ECO:0000313" key="2">
    <source>
        <dbReference type="Proteomes" id="UP000593561"/>
    </source>
</evidence>
<name>A0A7J8RZ34_GOSDV</name>
<feature type="non-terminal residue" evidence="1">
    <location>
        <position position="43"/>
    </location>
</feature>
<dbReference type="Proteomes" id="UP000593561">
    <property type="component" value="Unassembled WGS sequence"/>
</dbReference>
<evidence type="ECO:0000313" key="1">
    <source>
        <dbReference type="EMBL" id="MBA0618800.1"/>
    </source>
</evidence>
<sequence length="43" mass="5116">MARQLGDFSENFIEYDVGSITRGITKFFRVRAKLDVRRPLKRK</sequence>
<keyword evidence="2" id="KW-1185">Reference proteome</keyword>
<reference evidence="1 2" key="1">
    <citation type="journal article" date="2019" name="Genome Biol. Evol.">
        <title>Insights into the evolution of the New World diploid cottons (Gossypium, subgenus Houzingenia) based on genome sequencing.</title>
        <authorList>
            <person name="Grover C.E."/>
            <person name="Arick M.A. 2nd"/>
            <person name="Thrash A."/>
            <person name="Conover J.L."/>
            <person name="Sanders W.S."/>
            <person name="Peterson D.G."/>
            <person name="Frelichowski J.E."/>
            <person name="Scheffler J.A."/>
            <person name="Scheffler B.E."/>
            <person name="Wendel J.F."/>
        </authorList>
    </citation>
    <scope>NUCLEOTIDE SEQUENCE [LARGE SCALE GENOMIC DNA]</scope>
    <source>
        <strain evidence="1">27</strain>
        <tissue evidence="1">Leaf</tissue>
    </source>
</reference>
<accession>A0A7J8RZ34</accession>
<dbReference type="EMBL" id="JABFAC010000007">
    <property type="protein sequence ID" value="MBA0618800.1"/>
    <property type="molecule type" value="Genomic_DNA"/>
</dbReference>
<gene>
    <name evidence="1" type="ORF">Godav_028091</name>
</gene>
<dbReference type="AlphaFoldDB" id="A0A7J8RZ34"/>